<comment type="subcellular location">
    <subcellularLocation>
        <location evidence="1">Nucleus</location>
    </subcellularLocation>
</comment>
<evidence type="ECO:0000313" key="7">
    <source>
        <dbReference type="EMBL" id="KAF5313374.1"/>
    </source>
</evidence>
<feature type="compositionally biased region" description="Polar residues" evidence="5">
    <location>
        <begin position="473"/>
        <end position="494"/>
    </location>
</feature>
<dbReference type="GO" id="GO:0045727">
    <property type="term" value="P:positive regulation of translation"/>
    <property type="evidence" value="ECO:0007669"/>
    <property type="project" value="TreeGrafter"/>
</dbReference>
<proteinExistence type="inferred from homology"/>
<accession>A0A8H5AYM6</accession>
<dbReference type="EMBL" id="JAACJK010000224">
    <property type="protein sequence ID" value="KAF5313374.1"/>
    <property type="molecule type" value="Genomic_DNA"/>
</dbReference>
<feature type="compositionally biased region" description="Polar residues" evidence="5">
    <location>
        <begin position="1"/>
        <end position="10"/>
    </location>
</feature>
<reference evidence="7 8" key="1">
    <citation type="journal article" date="2020" name="ISME J.">
        <title>Uncovering the hidden diversity of litter-decomposition mechanisms in mushroom-forming fungi.</title>
        <authorList>
            <person name="Floudas D."/>
            <person name="Bentzer J."/>
            <person name="Ahren D."/>
            <person name="Johansson T."/>
            <person name="Persson P."/>
            <person name="Tunlid A."/>
        </authorList>
    </citation>
    <scope>NUCLEOTIDE SEQUENCE [LARGE SCALE GENOMIC DNA]</scope>
    <source>
        <strain evidence="7 8">CBS 175.51</strain>
    </source>
</reference>
<feature type="compositionally biased region" description="Low complexity" evidence="5">
    <location>
        <begin position="399"/>
        <end position="410"/>
    </location>
</feature>
<dbReference type="CDD" id="cd12455">
    <property type="entry name" value="RRM_like_Smg4_UPF3"/>
    <property type="match status" value="1"/>
</dbReference>
<feature type="region of interest" description="Disordered" evidence="5">
    <location>
        <begin position="225"/>
        <end position="541"/>
    </location>
</feature>
<dbReference type="InterPro" id="IPR012677">
    <property type="entry name" value="Nucleotide-bd_a/b_plait_sf"/>
</dbReference>
<dbReference type="InterPro" id="IPR035979">
    <property type="entry name" value="RBD_domain_sf"/>
</dbReference>
<feature type="compositionally biased region" description="Polar residues" evidence="5">
    <location>
        <begin position="415"/>
        <end position="425"/>
    </location>
</feature>
<evidence type="ECO:0000259" key="6">
    <source>
        <dbReference type="Pfam" id="PF03467"/>
    </source>
</evidence>
<evidence type="ECO:0000313" key="8">
    <source>
        <dbReference type="Proteomes" id="UP000541558"/>
    </source>
</evidence>
<evidence type="ECO:0000256" key="1">
    <source>
        <dbReference type="ARBA" id="ARBA00004123"/>
    </source>
</evidence>
<feature type="compositionally biased region" description="Basic and acidic residues" evidence="5">
    <location>
        <begin position="13"/>
        <end position="24"/>
    </location>
</feature>
<feature type="compositionally biased region" description="Basic and acidic residues" evidence="5">
    <location>
        <begin position="384"/>
        <end position="394"/>
    </location>
</feature>
<feature type="domain" description="UPF3" evidence="6">
    <location>
        <begin position="32"/>
        <end position="205"/>
    </location>
</feature>
<gene>
    <name evidence="7" type="ORF">D9611_008629</name>
</gene>
<protein>
    <recommendedName>
        <fullName evidence="6">UPF3 domain-containing protein</fullName>
    </recommendedName>
</protein>
<comment type="caution">
    <text evidence="7">The sequence shown here is derived from an EMBL/GenBank/DDBJ whole genome shotgun (WGS) entry which is preliminary data.</text>
</comment>
<feature type="compositionally biased region" description="Low complexity" evidence="5">
    <location>
        <begin position="287"/>
        <end position="317"/>
    </location>
</feature>
<comment type="similarity">
    <text evidence="2">Belongs to the RENT3 family.</text>
</comment>
<dbReference type="SUPFAM" id="SSF54928">
    <property type="entry name" value="RNA-binding domain, RBD"/>
    <property type="match status" value="1"/>
</dbReference>
<evidence type="ECO:0000256" key="3">
    <source>
        <dbReference type="ARBA" id="ARBA00023161"/>
    </source>
</evidence>
<dbReference type="GO" id="GO:0003729">
    <property type="term" value="F:mRNA binding"/>
    <property type="evidence" value="ECO:0007669"/>
    <property type="project" value="TreeGrafter"/>
</dbReference>
<feature type="region of interest" description="Disordered" evidence="5">
    <location>
        <begin position="1"/>
        <end position="35"/>
    </location>
</feature>
<dbReference type="InterPro" id="IPR005120">
    <property type="entry name" value="UPF3_dom"/>
</dbReference>
<keyword evidence="8" id="KW-1185">Reference proteome</keyword>
<dbReference type="PANTHER" id="PTHR13112:SF0">
    <property type="entry name" value="FI21285P1"/>
    <property type="match status" value="1"/>
</dbReference>
<dbReference type="AlphaFoldDB" id="A0A8H5AYM6"/>
<dbReference type="Proteomes" id="UP000541558">
    <property type="component" value="Unassembled WGS sequence"/>
</dbReference>
<feature type="compositionally biased region" description="Polar residues" evidence="5">
    <location>
        <begin position="347"/>
        <end position="358"/>
    </location>
</feature>
<dbReference type="OrthoDB" id="18087at2759"/>
<evidence type="ECO:0000256" key="2">
    <source>
        <dbReference type="ARBA" id="ARBA00005991"/>
    </source>
</evidence>
<feature type="compositionally biased region" description="Gly residues" evidence="5">
    <location>
        <begin position="513"/>
        <end position="541"/>
    </location>
</feature>
<organism evidence="7 8">
    <name type="scientific">Ephemerocybe angulata</name>
    <dbReference type="NCBI Taxonomy" id="980116"/>
    <lineage>
        <taxon>Eukaryota</taxon>
        <taxon>Fungi</taxon>
        <taxon>Dikarya</taxon>
        <taxon>Basidiomycota</taxon>
        <taxon>Agaricomycotina</taxon>
        <taxon>Agaricomycetes</taxon>
        <taxon>Agaricomycetidae</taxon>
        <taxon>Agaricales</taxon>
        <taxon>Agaricineae</taxon>
        <taxon>Psathyrellaceae</taxon>
        <taxon>Ephemerocybe</taxon>
    </lineage>
</organism>
<dbReference type="GO" id="GO:0005730">
    <property type="term" value="C:nucleolus"/>
    <property type="evidence" value="ECO:0007669"/>
    <property type="project" value="TreeGrafter"/>
</dbReference>
<feature type="compositionally biased region" description="Pro residues" evidence="5">
    <location>
        <begin position="318"/>
        <end position="334"/>
    </location>
</feature>
<evidence type="ECO:0000256" key="5">
    <source>
        <dbReference type="SAM" id="MobiDB-lite"/>
    </source>
</evidence>
<name>A0A8H5AYM6_9AGAR</name>
<evidence type="ECO:0000256" key="4">
    <source>
        <dbReference type="ARBA" id="ARBA00023242"/>
    </source>
</evidence>
<keyword evidence="4" id="KW-0539">Nucleus</keyword>
<dbReference type="PANTHER" id="PTHR13112">
    <property type="entry name" value="UPF3 REGULATOR OF NONSENSE TRANSCRIPTS-LIKE PROTEIN"/>
    <property type="match status" value="1"/>
</dbReference>
<dbReference type="InterPro" id="IPR039722">
    <property type="entry name" value="Upf3"/>
</dbReference>
<dbReference type="GO" id="GO:0000184">
    <property type="term" value="P:nuclear-transcribed mRNA catabolic process, nonsense-mediated decay"/>
    <property type="evidence" value="ECO:0007669"/>
    <property type="project" value="UniProtKB-KW"/>
</dbReference>
<feature type="compositionally biased region" description="Low complexity" evidence="5">
    <location>
        <begin position="335"/>
        <end position="346"/>
    </location>
</feature>
<dbReference type="GO" id="GO:0005737">
    <property type="term" value="C:cytoplasm"/>
    <property type="evidence" value="ECO:0007669"/>
    <property type="project" value="TreeGrafter"/>
</dbReference>
<sequence length="541" mass="56554">MSAATTTHSPSKSRKEKDKQRQEKNGPQQSGERLKTIVRRLPPNLPEEIFWQTVQRWVSDETSTWKVYYSGKLKKRMNKENIPSRAYIAFKDEEMLIQFSREFDGHVFKDKAVVGRADFSPGNESYAIVEYAPHQKVPSEKRKQDSKNNTIEKGAEDITDEDYISFINSLNAPGEAVTLETLIAAARPPQPPKTTPLLEALKAEKSAQKDKEAILRNHAHYKDQANVAAIASNPNRKDDKKKAPPAPPPILNQASKAGDAPAPPGKKGKKAVQAQKIAGSKSTPEPKSAAPQAATTPTTSKQARQQQKQSKNAAQPAAAPPPTILAAKPPPIPAPSASASSSKTAPVQPSGSAASNEAPQRRVRAVLGRHLEVALAGVGASARARKEREKERAQETINADSKAAAAQSTAGEPNPASSQNLSPTSAQPPPSPQRQRNRRGGGHSTSGAVPPAGNSAVPSGPGGLKAPVIAIAQRSNSGGSPSILQNGPSTSTGPVPQGAIVPPAGVPADRGRGGGGGRRGGRGRGGAGGAGRGGGPPNRGG</sequence>
<keyword evidence="3" id="KW-0866">Nonsense-mediated mRNA decay</keyword>
<dbReference type="Gene3D" id="3.30.70.330">
    <property type="match status" value="1"/>
</dbReference>
<dbReference type="Pfam" id="PF03467">
    <property type="entry name" value="Smg4_UPF3"/>
    <property type="match status" value="1"/>
</dbReference>